<dbReference type="InterPro" id="IPR021394">
    <property type="entry name" value="Med25_PTOV"/>
</dbReference>
<keyword evidence="5" id="KW-1185">Reference proteome</keyword>
<comment type="function">
    <text evidence="1">Activates transcription. Required for nuclear translocation of FLOT1. Promotes cell proliferation.</text>
</comment>
<dbReference type="GO" id="GO:0016592">
    <property type="term" value="C:mediator complex"/>
    <property type="evidence" value="ECO:0007669"/>
    <property type="project" value="TreeGrafter"/>
</dbReference>
<feature type="domain" description="Mediator complex subunit Med25 PTOV" evidence="3">
    <location>
        <begin position="41"/>
        <end position="188"/>
    </location>
</feature>
<evidence type="ECO:0000313" key="4">
    <source>
        <dbReference type="EMBL" id="ELK26177.1"/>
    </source>
</evidence>
<sequence>MVAPGLRAPFLVGTQAQGGVNGPFSAQLRASAPSGQQSDSNKFLAWSGVLEWKRPTSFADTKTKAIQSLPCQVYVNPSENLKTEQWPQKLIVHLIRGQLLVSLAPLLRKSRKVQFLVTNKNLESVKLFYRLMDKGYVGCMHLPQQAPGEPYLLMLMYSSKRKAFLGLVPEDQKGIVKGIRRIINNHRQVKQQRLEQLGGMGAQQAPPGPILEDQALHLCPPQPEPPGTVGAPEAEGQAKPQDAAQNPPGTTEGPPGAAPSPPSSGPVRLLLERGILFARL</sequence>
<dbReference type="GO" id="GO:0005886">
    <property type="term" value="C:plasma membrane"/>
    <property type="evidence" value="ECO:0007669"/>
    <property type="project" value="UniProtKB-SubCell"/>
</dbReference>
<feature type="region of interest" description="Disordered" evidence="2">
    <location>
        <begin position="199"/>
        <end position="268"/>
    </location>
</feature>
<dbReference type="EMBL" id="KB111232">
    <property type="protein sequence ID" value="ELK26177.1"/>
    <property type="molecule type" value="Genomic_DNA"/>
</dbReference>
<dbReference type="GO" id="GO:0048471">
    <property type="term" value="C:perinuclear region of cytoplasm"/>
    <property type="evidence" value="ECO:0007669"/>
    <property type="project" value="UniProtKB-SubCell"/>
</dbReference>
<dbReference type="InterPro" id="IPR038196">
    <property type="entry name" value="Med25_PTOV_sf"/>
</dbReference>
<evidence type="ECO:0000313" key="5">
    <source>
        <dbReference type="Proteomes" id="UP000010556"/>
    </source>
</evidence>
<comment type="subunit">
    <text evidence="1">May interact with CREBBP. Interacts with FLOT1.</text>
</comment>
<dbReference type="PANTHER" id="PTHR12433:SF11">
    <property type="entry name" value="MEDIATOR OF RNA POLYMERASE II TRANSCRIPTION SUBUNIT 25"/>
    <property type="match status" value="1"/>
</dbReference>
<dbReference type="Pfam" id="PF11232">
    <property type="entry name" value="Med25"/>
    <property type="match status" value="1"/>
</dbReference>
<reference evidence="5" key="1">
    <citation type="journal article" date="2013" name="Science">
        <title>Comparative analysis of bat genomes provides insight into the evolution of flight and immunity.</title>
        <authorList>
            <person name="Zhang G."/>
            <person name="Cowled C."/>
            <person name="Shi Z."/>
            <person name="Huang Z."/>
            <person name="Bishop-Lilly K.A."/>
            <person name="Fang X."/>
            <person name="Wynne J.W."/>
            <person name="Xiong Z."/>
            <person name="Baker M.L."/>
            <person name="Zhao W."/>
            <person name="Tachedjian M."/>
            <person name="Zhu Y."/>
            <person name="Zhou P."/>
            <person name="Jiang X."/>
            <person name="Ng J."/>
            <person name="Yang L."/>
            <person name="Wu L."/>
            <person name="Xiao J."/>
            <person name="Feng Y."/>
            <person name="Chen Y."/>
            <person name="Sun X."/>
            <person name="Zhang Y."/>
            <person name="Marsh G.A."/>
            <person name="Crameri G."/>
            <person name="Broder C.C."/>
            <person name="Frey K.G."/>
            <person name="Wang L.F."/>
            <person name="Wang J."/>
        </authorList>
    </citation>
    <scope>NUCLEOTIDE SEQUENCE [LARGE SCALE GENOMIC DNA]</scope>
</reference>
<evidence type="ECO:0000259" key="3">
    <source>
        <dbReference type="Pfam" id="PF11232"/>
    </source>
</evidence>
<protein>
    <recommendedName>
        <fullName evidence="1">Prostate tumor-overexpressed gene 1 protein</fullName>
    </recommendedName>
</protein>
<comment type="similarity">
    <text evidence="1">Belongs to the Mediator complex subunit 25 family. PTOV1 subfamily.</text>
</comment>
<keyword evidence="1" id="KW-0963">Cytoplasm</keyword>
<proteinExistence type="inferred from homology"/>
<name>L5LIY9_MYODS</name>
<evidence type="ECO:0000256" key="1">
    <source>
        <dbReference type="RuleBase" id="RU369088"/>
    </source>
</evidence>
<keyword evidence="1" id="KW-0804">Transcription</keyword>
<dbReference type="PANTHER" id="PTHR12433">
    <property type="entry name" value="MEDIATOR OF RNA POLYMERASE II TRANSCRIPTION SUBUNIT 25"/>
    <property type="match status" value="1"/>
</dbReference>
<dbReference type="GO" id="GO:0005667">
    <property type="term" value="C:transcription regulator complex"/>
    <property type="evidence" value="ECO:0007669"/>
    <property type="project" value="TreeGrafter"/>
</dbReference>
<gene>
    <name evidence="4" type="ORF">MDA_GLEAN10024588</name>
</gene>
<evidence type="ECO:0000256" key="2">
    <source>
        <dbReference type="SAM" id="MobiDB-lite"/>
    </source>
</evidence>
<keyword evidence="1" id="KW-0539">Nucleus</keyword>
<accession>L5LIY9</accession>
<dbReference type="Gene3D" id="2.40.290.30">
    <property type="entry name" value="Mediator complex subunit 25, ACID domain"/>
    <property type="match status" value="1"/>
</dbReference>
<dbReference type="AlphaFoldDB" id="L5LIY9"/>
<dbReference type="Proteomes" id="UP000010556">
    <property type="component" value="Unassembled WGS sequence"/>
</dbReference>
<comment type="subcellular location">
    <subcellularLocation>
        <location evidence="1">Cytoplasm</location>
    </subcellularLocation>
    <subcellularLocation>
        <location evidence="1">Nucleus</location>
    </subcellularLocation>
    <subcellularLocation>
        <location evidence="1">Cell membrane</location>
    </subcellularLocation>
    <subcellularLocation>
        <location evidence="1">Cytoplasm</location>
        <location evidence="1">Perinuclear region</location>
    </subcellularLocation>
    <text evidence="1">Translocates from the cytoplasm to the nucleus at the onset of S-phase. Also localizes to lipid rafts.</text>
</comment>
<organism evidence="4 5">
    <name type="scientific">Myotis davidii</name>
    <name type="common">David's myotis</name>
    <dbReference type="NCBI Taxonomy" id="225400"/>
    <lineage>
        <taxon>Eukaryota</taxon>
        <taxon>Metazoa</taxon>
        <taxon>Chordata</taxon>
        <taxon>Craniata</taxon>
        <taxon>Vertebrata</taxon>
        <taxon>Euteleostomi</taxon>
        <taxon>Mammalia</taxon>
        <taxon>Eutheria</taxon>
        <taxon>Laurasiatheria</taxon>
        <taxon>Chiroptera</taxon>
        <taxon>Yangochiroptera</taxon>
        <taxon>Vespertilionidae</taxon>
        <taxon>Myotis</taxon>
    </lineage>
</organism>
<dbReference type="GO" id="GO:0045944">
    <property type="term" value="P:positive regulation of transcription by RNA polymerase II"/>
    <property type="evidence" value="ECO:0007669"/>
    <property type="project" value="TreeGrafter"/>
</dbReference>